<dbReference type="EMBL" id="JBHSLC010000004">
    <property type="protein sequence ID" value="MFC5353788.1"/>
    <property type="molecule type" value="Genomic_DNA"/>
</dbReference>
<name>A0ABW0G0J8_9PROT</name>
<evidence type="ECO:0000313" key="2">
    <source>
        <dbReference type="Proteomes" id="UP001596166"/>
    </source>
</evidence>
<comment type="caution">
    <text evidence="1">The sequence shown here is derived from an EMBL/GenBank/DDBJ whole genome shotgun (WGS) entry which is preliminary data.</text>
</comment>
<dbReference type="Proteomes" id="UP001596166">
    <property type="component" value="Unassembled WGS sequence"/>
</dbReference>
<protein>
    <submittedName>
        <fullName evidence="1">Uncharacterized protein</fullName>
    </submittedName>
</protein>
<keyword evidence="2" id="KW-1185">Reference proteome</keyword>
<gene>
    <name evidence="1" type="ORF">ACFPMG_02085</name>
</gene>
<sequence length="69" mass="7576">MHEGKGVFFRPVVSPVDKLASAKENKDWVEALAALKRTLDTLVDDLPIFDVIVNGARVKAEKAEAAVER</sequence>
<dbReference type="RefSeq" id="WP_376993592.1">
    <property type="nucleotide sequence ID" value="NZ_JBHSLC010000004.1"/>
</dbReference>
<proteinExistence type="predicted"/>
<reference evidence="2" key="1">
    <citation type="journal article" date="2019" name="Int. J. Syst. Evol. Microbiol.">
        <title>The Global Catalogue of Microorganisms (GCM) 10K type strain sequencing project: providing services to taxonomists for standard genome sequencing and annotation.</title>
        <authorList>
            <consortium name="The Broad Institute Genomics Platform"/>
            <consortium name="The Broad Institute Genome Sequencing Center for Infectious Disease"/>
            <person name="Wu L."/>
            <person name="Ma J."/>
        </authorList>
    </citation>
    <scope>NUCLEOTIDE SEQUENCE [LARGE SCALE GENOMIC DNA]</scope>
    <source>
        <strain evidence="2">CCUG 58760</strain>
    </source>
</reference>
<accession>A0ABW0G0J8</accession>
<organism evidence="1 2">
    <name type="scientific">Azospirillum himalayense</name>
    <dbReference type="NCBI Taxonomy" id="654847"/>
    <lineage>
        <taxon>Bacteria</taxon>
        <taxon>Pseudomonadati</taxon>
        <taxon>Pseudomonadota</taxon>
        <taxon>Alphaproteobacteria</taxon>
        <taxon>Rhodospirillales</taxon>
        <taxon>Azospirillaceae</taxon>
        <taxon>Azospirillum</taxon>
    </lineage>
</organism>
<evidence type="ECO:0000313" key="1">
    <source>
        <dbReference type="EMBL" id="MFC5353788.1"/>
    </source>
</evidence>